<protein>
    <submittedName>
        <fullName evidence="2">Uncharacterized protein</fullName>
    </submittedName>
</protein>
<evidence type="ECO:0000313" key="2">
    <source>
        <dbReference type="EMBL" id="KAH7128629.1"/>
    </source>
</evidence>
<keyword evidence="3" id="KW-1185">Reference proteome</keyword>
<dbReference type="AlphaFoldDB" id="A0A9P9IRN3"/>
<accession>A0A9P9IRN3</accession>
<keyword evidence="1" id="KW-0732">Signal</keyword>
<organism evidence="2 3">
    <name type="scientific">Dendryphion nanum</name>
    <dbReference type="NCBI Taxonomy" id="256645"/>
    <lineage>
        <taxon>Eukaryota</taxon>
        <taxon>Fungi</taxon>
        <taxon>Dikarya</taxon>
        <taxon>Ascomycota</taxon>
        <taxon>Pezizomycotina</taxon>
        <taxon>Dothideomycetes</taxon>
        <taxon>Pleosporomycetidae</taxon>
        <taxon>Pleosporales</taxon>
        <taxon>Torulaceae</taxon>
        <taxon>Dendryphion</taxon>
    </lineage>
</organism>
<comment type="caution">
    <text evidence="2">The sequence shown here is derived from an EMBL/GenBank/DDBJ whole genome shotgun (WGS) entry which is preliminary data.</text>
</comment>
<dbReference type="EMBL" id="JAGMWT010000005">
    <property type="protein sequence ID" value="KAH7128629.1"/>
    <property type="molecule type" value="Genomic_DNA"/>
</dbReference>
<evidence type="ECO:0000256" key="1">
    <source>
        <dbReference type="SAM" id="SignalP"/>
    </source>
</evidence>
<sequence length="119" mass="13175">MRISSVAVLFSGVLVTVVSGVQEEFWTREIGGRFQACFRDGNDWHFCTGALAGSWKEYKNSLSLGDGYYVRFGNTGLAIINSSNGCFKAHCNPEYDEDAGKRICDVVSKKSMAILELLY</sequence>
<feature type="signal peptide" evidence="1">
    <location>
        <begin position="1"/>
        <end position="20"/>
    </location>
</feature>
<feature type="chain" id="PRO_5040425824" evidence="1">
    <location>
        <begin position="21"/>
        <end position="119"/>
    </location>
</feature>
<dbReference type="Proteomes" id="UP000700596">
    <property type="component" value="Unassembled WGS sequence"/>
</dbReference>
<reference evidence="2" key="1">
    <citation type="journal article" date="2021" name="Nat. Commun.">
        <title>Genetic determinants of endophytism in the Arabidopsis root mycobiome.</title>
        <authorList>
            <person name="Mesny F."/>
            <person name="Miyauchi S."/>
            <person name="Thiergart T."/>
            <person name="Pickel B."/>
            <person name="Atanasova L."/>
            <person name="Karlsson M."/>
            <person name="Huettel B."/>
            <person name="Barry K.W."/>
            <person name="Haridas S."/>
            <person name="Chen C."/>
            <person name="Bauer D."/>
            <person name="Andreopoulos W."/>
            <person name="Pangilinan J."/>
            <person name="LaButti K."/>
            <person name="Riley R."/>
            <person name="Lipzen A."/>
            <person name="Clum A."/>
            <person name="Drula E."/>
            <person name="Henrissat B."/>
            <person name="Kohler A."/>
            <person name="Grigoriev I.V."/>
            <person name="Martin F.M."/>
            <person name="Hacquard S."/>
        </authorList>
    </citation>
    <scope>NUCLEOTIDE SEQUENCE</scope>
    <source>
        <strain evidence="2">MPI-CAGE-CH-0243</strain>
    </source>
</reference>
<name>A0A9P9IRN3_9PLEO</name>
<proteinExistence type="predicted"/>
<gene>
    <name evidence="2" type="ORF">B0J11DRAFT_525390</name>
</gene>
<dbReference type="OrthoDB" id="3750170at2759"/>
<evidence type="ECO:0000313" key="3">
    <source>
        <dbReference type="Proteomes" id="UP000700596"/>
    </source>
</evidence>